<sequence length="160" mass="17853">MVGPPLMDRIFVWTGGQCVAAAVKASTESSQFAETIATSQLCRKVGGKWIGGHDPSGHFFLLVHSSVFLLNEILPQIAHHTSHTEPFDWSVKIPLALVAFWTWMLLMTSIYFHSVFEKLTGLIFGYAEVYIVYYLGGKYPFGRTLGVPETKQDNLVEEAI</sequence>
<comment type="caution">
    <text evidence="9">The sequence shown here is derived from an EMBL/GenBank/DDBJ whole genome shotgun (WGS) entry which is preliminary data.</text>
</comment>
<accession>A0A2T0FE70</accession>
<keyword evidence="6" id="KW-0443">Lipid metabolism</keyword>
<feature type="transmembrane region" description="Helical" evidence="8">
    <location>
        <begin position="93"/>
        <end position="113"/>
    </location>
</feature>
<dbReference type="InterPro" id="IPR019388">
    <property type="entry name" value="FIT"/>
</dbReference>
<dbReference type="GO" id="GO:0019915">
    <property type="term" value="P:lipid storage"/>
    <property type="evidence" value="ECO:0007669"/>
    <property type="project" value="InterPro"/>
</dbReference>
<keyword evidence="10" id="KW-1185">Reference proteome</keyword>
<evidence type="ECO:0000256" key="5">
    <source>
        <dbReference type="ARBA" id="ARBA00022989"/>
    </source>
</evidence>
<evidence type="ECO:0000313" key="9">
    <source>
        <dbReference type="EMBL" id="PRT53303.1"/>
    </source>
</evidence>
<evidence type="ECO:0000256" key="1">
    <source>
        <dbReference type="ARBA" id="ARBA00004477"/>
    </source>
</evidence>
<evidence type="ECO:0000256" key="3">
    <source>
        <dbReference type="ARBA" id="ARBA00022801"/>
    </source>
</evidence>
<reference evidence="9 10" key="1">
    <citation type="submission" date="2017-04" db="EMBL/GenBank/DDBJ databases">
        <title>Genome sequencing of [Candida] sorbophila.</title>
        <authorList>
            <person name="Ahn J.O."/>
        </authorList>
    </citation>
    <scope>NUCLEOTIDE SEQUENCE [LARGE SCALE GENOMIC DNA]</scope>
    <source>
        <strain evidence="9 10">DS02</strain>
    </source>
</reference>
<keyword evidence="5 8" id="KW-1133">Transmembrane helix</keyword>
<gene>
    <name evidence="9" type="ORF">B9G98_00923</name>
</gene>
<dbReference type="Pfam" id="PF10261">
    <property type="entry name" value="FIT"/>
    <property type="match status" value="2"/>
</dbReference>
<proteinExistence type="predicted"/>
<dbReference type="GO" id="GO:0008654">
    <property type="term" value="P:phospholipid biosynthetic process"/>
    <property type="evidence" value="ECO:0007669"/>
    <property type="project" value="TreeGrafter"/>
</dbReference>
<keyword evidence="7 8" id="KW-0472">Membrane</keyword>
<comment type="subcellular location">
    <subcellularLocation>
        <location evidence="1">Endoplasmic reticulum membrane</location>
        <topology evidence="1">Multi-pass membrane protein</topology>
    </subcellularLocation>
</comment>
<dbReference type="GO" id="GO:0034389">
    <property type="term" value="P:lipid droplet organization"/>
    <property type="evidence" value="ECO:0007669"/>
    <property type="project" value="TreeGrafter"/>
</dbReference>
<dbReference type="STRING" id="45607.A0A2T0FE70"/>
<evidence type="ECO:0000256" key="4">
    <source>
        <dbReference type="ARBA" id="ARBA00022824"/>
    </source>
</evidence>
<dbReference type="PANTHER" id="PTHR23129:SF0">
    <property type="entry name" value="ACYL-COENZYME A DIPHOSPHATASE FITM2"/>
    <property type="match status" value="1"/>
</dbReference>
<protein>
    <submittedName>
        <fullName evidence="9">FIT family protein scs3</fullName>
    </submittedName>
</protein>
<evidence type="ECO:0000313" key="10">
    <source>
        <dbReference type="Proteomes" id="UP000238350"/>
    </source>
</evidence>
<keyword evidence="4" id="KW-0256">Endoplasmic reticulum</keyword>
<evidence type="ECO:0000256" key="8">
    <source>
        <dbReference type="SAM" id="Phobius"/>
    </source>
</evidence>
<evidence type="ECO:0000256" key="2">
    <source>
        <dbReference type="ARBA" id="ARBA00022692"/>
    </source>
</evidence>
<feature type="transmembrane region" description="Helical" evidence="8">
    <location>
        <begin position="119"/>
        <end position="136"/>
    </location>
</feature>
<dbReference type="GO" id="GO:0005789">
    <property type="term" value="C:endoplasmic reticulum membrane"/>
    <property type="evidence" value="ECO:0007669"/>
    <property type="project" value="UniProtKB-SubCell"/>
</dbReference>
<keyword evidence="2 8" id="KW-0812">Transmembrane</keyword>
<dbReference type="EMBL" id="NDIQ01000001">
    <property type="protein sequence ID" value="PRT53303.1"/>
    <property type="molecule type" value="Genomic_DNA"/>
</dbReference>
<keyword evidence="3" id="KW-0378">Hydrolase</keyword>
<evidence type="ECO:0000256" key="7">
    <source>
        <dbReference type="ARBA" id="ARBA00023136"/>
    </source>
</evidence>
<dbReference type="GO" id="GO:0010945">
    <property type="term" value="F:coenzyme A diphosphatase activity"/>
    <property type="evidence" value="ECO:0007669"/>
    <property type="project" value="InterPro"/>
</dbReference>
<dbReference type="RefSeq" id="XP_024663249.1">
    <property type="nucleotide sequence ID" value="XM_024807481.1"/>
</dbReference>
<dbReference type="OrthoDB" id="5579088at2759"/>
<dbReference type="Proteomes" id="UP000238350">
    <property type="component" value="Unassembled WGS sequence"/>
</dbReference>
<dbReference type="GeneID" id="36514672"/>
<dbReference type="AlphaFoldDB" id="A0A2T0FE70"/>
<organism evidence="9 10">
    <name type="scientific">Wickerhamiella sorbophila</name>
    <dbReference type="NCBI Taxonomy" id="45607"/>
    <lineage>
        <taxon>Eukaryota</taxon>
        <taxon>Fungi</taxon>
        <taxon>Dikarya</taxon>
        <taxon>Ascomycota</taxon>
        <taxon>Saccharomycotina</taxon>
        <taxon>Dipodascomycetes</taxon>
        <taxon>Dipodascales</taxon>
        <taxon>Trichomonascaceae</taxon>
        <taxon>Wickerhamiella</taxon>
    </lineage>
</organism>
<dbReference type="PANTHER" id="PTHR23129">
    <property type="entry name" value="ACYL-COENZYME A DIPHOSPHATASE FITM2"/>
    <property type="match status" value="1"/>
</dbReference>
<evidence type="ECO:0000256" key="6">
    <source>
        <dbReference type="ARBA" id="ARBA00023098"/>
    </source>
</evidence>
<name>A0A2T0FE70_9ASCO</name>